<evidence type="ECO:0000313" key="2">
    <source>
        <dbReference type="Proteomes" id="UP000239549"/>
    </source>
</evidence>
<name>A0A2L2XCT3_9FIRM</name>
<gene>
    <name evidence="1" type="ORF">DCCM_3261</name>
</gene>
<accession>A0A2L2XCT3</accession>
<sequence length="354" mass="40156">MEAPRAAVEVAGVDVRWTDLVDLEFENTLYLAADSFEATFKNELLLSDWLRKRQEVKLYLGYVKDPNNWTKNDLSHMFTGTVDGLKANFGNGTTVKIICRDYSAPMIDTEYSVAYAQRTSSQLAALFGKKYGLKPVVTATTVIVDKELYENKKEWEVLQALADLEGFVCYVTREKELYFGPRKEDDENIVSTLYYRVPGQANCEIEFDDSEIGVINKVTIRHWMGKNKRLIEASAVNQSLLKAMGGQVKERVIYESKAKTVALAQQFADRKLKELSRSVVTGTGRTFGNPLLIAEKRVETKGFGRLEGAYYIEKARHSYSKSGGYTTTFDITNLRPDNAQQYRQDLYDNNAKVI</sequence>
<evidence type="ECO:0000313" key="1">
    <source>
        <dbReference type="EMBL" id="GBF34149.1"/>
    </source>
</evidence>
<dbReference type="EMBL" id="BFAV01000127">
    <property type="protein sequence ID" value="GBF34149.1"/>
    <property type="molecule type" value="Genomic_DNA"/>
</dbReference>
<protein>
    <submittedName>
        <fullName evidence="1">Phage protein D</fullName>
    </submittedName>
</protein>
<organism evidence="1 2">
    <name type="scientific">Desulfocucumis palustris</name>
    <dbReference type="NCBI Taxonomy" id="1898651"/>
    <lineage>
        <taxon>Bacteria</taxon>
        <taxon>Bacillati</taxon>
        <taxon>Bacillota</taxon>
        <taxon>Clostridia</taxon>
        <taxon>Eubacteriales</taxon>
        <taxon>Desulfocucumaceae</taxon>
        <taxon>Desulfocucumis</taxon>
    </lineage>
</organism>
<dbReference type="RefSeq" id="WP_104372443.1">
    <property type="nucleotide sequence ID" value="NZ_BFAV01000127.1"/>
</dbReference>
<keyword evidence="2" id="KW-1185">Reference proteome</keyword>
<dbReference type="Proteomes" id="UP000239549">
    <property type="component" value="Unassembled WGS sequence"/>
</dbReference>
<dbReference type="OrthoDB" id="9815473at2"/>
<comment type="caution">
    <text evidence="1">The sequence shown here is derived from an EMBL/GenBank/DDBJ whole genome shotgun (WGS) entry which is preliminary data.</text>
</comment>
<dbReference type="SUPFAM" id="SSF69279">
    <property type="entry name" value="Phage tail proteins"/>
    <property type="match status" value="1"/>
</dbReference>
<reference evidence="2" key="1">
    <citation type="submission" date="2018-02" db="EMBL/GenBank/DDBJ databases">
        <title>Genome sequence of Desulfocucumis palustris strain NAW-5.</title>
        <authorList>
            <person name="Watanabe M."/>
            <person name="Kojima H."/>
            <person name="Fukui M."/>
        </authorList>
    </citation>
    <scope>NUCLEOTIDE SEQUENCE [LARGE SCALE GENOMIC DNA]</scope>
    <source>
        <strain evidence="2">NAW-5</strain>
    </source>
</reference>
<dbReference type="AlphaFoldDB" id="A0A2L2XCT3"/>
<proteinExistence type="predicted"/>